<dbReference type="HOGENOM" id="CLU_1631700_0_0_2"/>
<sequence>MNRRHVLGSVGIGILGAGCTGSVVSSCPDPDIDEELAYEARNAEQFTDGEETILVTSPDDVGRFNERLMDIQDEGWVRETDFRTEFVLGIQATTSSESSEIESLGVERVDSSEVRAYTCIENRGRTDDAAPHPILLRVVHDGTVPEDVSAIHWEDGDERTIE</sequence>
<evidence type="ECO:0008006" key="3">
    <source>
        <dbReference type="Google" id="ProtNLM"/>
    </source>
</evidence>
<dbReference type="PROSITE" id="PS51257">
    <property type="entry name" value="PROKAR_LIPOPROTEIN"/>
    <property type="match status" value="1"/>
</dbReference>
<dbReference type="AlphaFoldDB" id="L0JW25"/>
<accession>L0JW25</accession>
<gene>
    <name evidence="1" type="ORF">Natoc_1133</name>
</gene>
<dbReference type="EMBL" id="CP003929">
    <property type="protein sequence ID" value="AGB36971.1"/>
    <property type="molecule type" value="Genomic_DNA"/>
</dbReference>
<dbReference type="GeneID" id="43302130"/>
<dbReference type="OrthoDB" id="202212at2157"/>
<reference evidence="1 2" key="1">
    <citation type="submission" date="2012-11" db="EMBL/GenBank/DDBJ databases">
        <title>FINISHED of Natronococcus occultus SP4, DSM 3396.</title>
        <authorList>
            <consortium name="DOE Joint Genome Institute"/>
            <person name="Eisen J."/>
            <person name="Huntemann M."/>
            <person name="Wei C.-L."/>
            <person name="Han J."/>
            <person name="Detter J.C."/>
            <person name="Han C."/>
            <person name="Tapia R."/>
            <person name="Chen A."/>
            <person name="Kyrpides N."/>
            <person name="Mavromatis K."/>
            <person name="Markowitz V."/>
            <person name="Szeto E."/>
            <person name="Ivanova N."/>
            <person name="Mikhailova N."/>
            <person name="Ovchinnikova G."/>
            <person name="Pagani I."/>
            <person name="Pati A."/>
            <person name="Goodwin L."/>
            <person name="Nordberg H.P."/>
            <person name="Cantor M.N."/>
            <person name="Hua S.X."/>
            <person name="Woyke T."/>
            <person name="Eisen J."/>
            <person name="Klenk H.-P."/>
            <person name="Klenk H.-P."/>
        </authorList>
    </citation>
    <scope>NUCLEOTIDE SEQUENCE [LARGE SCALE GENOMIC DNA]</scope>
    <source>
        <strain evidence="1 2">SP4</strain>
    </source>
</reference>
<protein>
    <recommendedName>
        <fullName evidence="3">Lipoprotein</fullName>
    </recommendedName>
</protein>
<dbReference type="Proteomes" id="UP000010878">
    <property type="component" value="Chromosome"/>
</dbReference>
<evidence type="ECO:0000313" key="1">
    <source>
        <dbReference type="EMBL" id="AGB36971.1"/>
    </source>
</evidence>
<dbReference type="RefSeq" id="WP_015320423.1">
    <property type="nucleotide sequence ID" value="NC_019974.1"/>
</dbReference>
<proteinExistence type="predicted"/>
<keyword evidence="2" id="KW-1185">Reference proteome</keyword>
<name>L0JW25_9EURY</name>
<dbReference type="KEGG" id="nou:Natoc_1133"/>
<organism evidence="1 2">
    <name type="scientific">Natronococcus occultus SP4</name>
    <dbReference type="NCBI Taxonomy" id="694430"/>
    <lineage>
        <taxon>Archaea</taxon>
        <taxon>Methanobacteriati</taxon>
        <taxon>Methanobacteriota</taxon>
        <taxon>Stenosarchaea group</taxon>
        <taxon>Halobacteria</taxon>
        <taxon>Halobacteriales</taxon>
        <taxon>Natrialbaceae</taxon>
        <taxon>Natronococcus</taxon>
    </lineage>
</organism>
<evidence type="ECO:0000313" key="2">
    <source>
        <dbReference type="Proteomes" id="UP000010878"/>
    </source>
</evidence>